<organism evidence="1 2">
    <name type="scientific">Aquiflexum gelatinilyticum</name>
    <dbReference type="NCBI Taxonomy" id="2961943"/>
    <lineage>
        <taxon>Bacteria</taxon>
        <taxon>Pseudomonadati</taxon>
        <taxon>Bacteroidota</taxon>
        <taxon>Cytophagia</taxon>
        <taxon>Cytophagales</taxon>
        <taxon>Cyclobacteriaceae</taxon>
        <taxon>Aquiflexum</taxon>
    </lineage>
</organism>
<comment type="caution">
    <text evidence="1">The sequence shown here is derived from an EMBL/GenBank/DDBJ whole genome shotgun (WGS) entry which is preliminary data.</text>
</comment>
<gene>
    <name evidence="1" type="ORF">NU887_01135</name>
</gene>
<evidence type="ECO:0000313" key="1">
    <source>
        <dbReference type="EMBL" id="MCR9013613.1"/>
    </source>
</evidence>
<keyword evidence="2" id="KW-1185">Reference proteome</keyword>
<reference evidence="1" key="1">
    <citation type="submission" date="2022-08" db="EMBL/GenBank/DDBJ databases">
        <authorList>
            <person name="Zhang D."/>
        </authorList>
    </citation>
    <scope>NUCLEOTIDE SEQUENCE</scope>
    <source>
        <strain evidence="1">XJ19-11</strain>
    </source>
</reference>
<name>A0A9X2P1S0_9BACT</name>
<dbReference type="Pfam" id="PF11138">
    <property type="entry name" value="DUF2911"/>
    <property type="match status" value="1"/>
</dbReference>
<dbReference type="EMBL" id="JANSUY010000001">
    <property type="protein sequence ID" value="MCR9013613.1"/>
    <property type="molecule type" value="Genomic_DNA"/>
</dbReference>
<proteinExistence type="predicted"/>
<accession>A0A9X2P1S0</accession>
<dbReference type="AlphaFoldDB" id="A0A9X2P1S0"/>
<dbReference type="InterPro" id="IPR021314">
    <property type="entry name" value="DUF2911"/>
</dbReference>
<dbReference type="RefSeq" id="WP_113925449.1">
    <property type="nucleotide sequence ID" value="NZ_JANSUY010000001.1"/>
</dbReference>
<sequence length="182" mass="19946">MLKKILIGVGILALLLAVAFIYLNNRNRSMSPPDTAHLDVNGLHVEISYSRPSVRGRVIFGSEDEGALQPYGAYWRLGANEATTITLNQDVTFNGMPLKAGSYSLYAIPGPDSFQIGVNTETGQWGAWEPDFSKNVFVTEVPVTRPVVPVEQFTTRIEEGSGGAVVYFEWSNVQLMIPVVPN</sequence>
<dbReference type="Proteomes" id="UP001142175">
    <property type="component" value="Unassembled WGS sequence"/>
</dbReference>
<protein>
    <submittedName>
        <fullName evidence="1">DUF2911 domain-containing protein</fullName>
    </submittedName>
</protein>
<evidence type="ECO:0000313" key="2">
    <source>
        <dbReference type="Proteomes" id="UP001142175"/>
    </source>
</evidence>